<keyword evidence="6 10" id="KW-0274">FAD</keyword>
<dbReference type="Proteomes" id="UP000000263">
    <property type="component" value="Chromosome"/>
</dbReference>
<keyword evidence="5 10" id="KW-0479">Metal-binding</keyword>
<dbReference type="STRING" id="383372.Rcas_0226"/>
<evidence type="ECO:0000256" key="8">
    <source>
        <dbReference type="ARBA" id="ARBA00031306"/>
    </source>
</evidence>
<evidence type="ECO:0000256" key="5">
    <source>
        <dbReference type="ARBA" id="ARBA00022723"/>
    </source>
</evidence>
<sequence>MHAFLDGNDDAATRTLRAVPRWFAEWERILSRFRSDSELSALNTRAGEGWVRASRTLWEVLNDALVAARLSDGLVTPTVLTALEATGYDRDFAQIAAGAPAQSSASLPASGDWRAIRLDPQRRTVALPPGMRLDLNGVAKGWAATRAAQRLAAHGPALVDAGGDIAVRGARAGGEPWAIGIANPFQPDVPLDVVLLTDGGVATSGRDVRRWRQGSVERHHIIDPRTGAPAETDVLAVTVIAPSLFEAEVAAKVVVILGSVAGMEWLSARPWLASLIVTDAQEVLHTATFEQFRWHEPEDMEVVYE</sequence>
<evidence type="ECO:0000313" key="12">
    <source>
        <dbReference type="EMBL" id="ABU56359.1"/>
    </source>
</evidence>
<evidence type="ECO:0000256" key="4">
    <source>
        <dbReference type="ARBA" id="ARBA00022679"/>
    </source>
</evidence>
<evidence type="ECO:0000256" key="10">
    <source>
        <dbReference type="PIRNR" id="PIRNR006268"/>
    </source>
</evidence>
<gene>
    <name evidence="12" type="ordered locus">Rcas_0226</name>
</gene>
<evidence type="ECO:0000256" key="7">
    <source>
        <dbReference type="ARBA" id="ARBA00022842"/>
    </source>
</evidence>
<keyword evidence="12" id="KW-0449">Lipoprotein</keyword>
<dbReference type="eggNOG" id="COG1477">
    <property type="taxonomic scope" value="Bacteria"/>
</dbReference>
<evidence type="ECO:0000256" key="11">
    <source>
        <dbReference type="PIRSR" id="PIRSR006268-2"/>
    </source>
</evidence>
<accession>A7NFX5</accession>
<dbReference type="KEGG" id="rca:Rcas_0226"/>
<dbReference type="GO" id="GO:0046872">
    <property type="term" value="F:metal ion binding"/>
    <property type="evidence" value="ECO:0007669"/>
    <property type="project" value="UniProtKB-UniRule"/>
</dbReference>
<dbReference type="Pfam" id="PF02424">
    <property type="entry name" value="ApbE"/>
    <property type="match status" value="1"/>
</dbReference>
<name>A7NFX5_ROSCS</name>
<dbReference type="InterPro" id="IPR003374">
    <property type="entry name" value="ApbE-like_sf"/>
</dbReference>
<dbReference type="HOGENOM" id="CLU_044403_5_0_0"/>
<comment type="catalytic activity">
    <reaction evidence="9 10">
        <text>L-threonyl-[protein] + FAD = FMN-L-threonyl-[protein] + AMP + H(+)</text>
        <dbReference type="Rhea" id="RHEA:36847"/>
        <dbReference type="Rhea" id="RHEA-COMP:11060"/>
        <dbReference type="Rhea" id="RHEA-COMP:11061"/>
        <dbReference type="ChEBI" id="CHEBI:15378"/>
        <dbReference type="ChEBI" id="CHEBI:30013"/>
        <dbReference type="ChEBI" id="CHEBI:57692"/>
        <dbReference type="ChEBI" id="CHEBI:74257"/>
        <dbReference type="ChEBI" id="CHEBI:456215"/>
        <dbReference type="EC" id="2.7.1.180"/>
    </reaction>
</comment>
<dbReference type="PANTHER" id="PTHR30040">
    <property type="entry name" value="THIAMINE BIOSYNTHESIS LIPOPROTEIN APBE"/>
    <property type="match status" value="1"/>
</dbReference>
<dbReference type="PIRSF" id="PIRSF006268">
    <property type="entry name" value="ApbE"/>
    <property type="match status" value="1"/>
</dbReference>
<dbReference type="EC" id="2.7.1.180" evidence="1 10"/>
<dbReference type="EMBL" id="CP000804">
    <property type="protein sequence ID" value="ABU56359.1"/>
    <property type="molecule type" value="Genomic_DNA"/>
</dbReference>
<evidence type="ECO:0000256" key="3">
    <source>
        <dbReference type="ARBA" id="ARBA00022630"/>
    </source>
</evidence>
<reference evidence="12 13" key="1">
    <citation type="submission" date="2007-08" db="EMBL/GenBank/DDBJ databases">
        <title>Complete sequence of Roseiflexus castenholzii DSM 13941.</title>
        <authorList>
            <consortium name="US DOE Joint Genome Institute"/>
            <person name="Copeland A."/>
            <person name="Lucas S."/>
            <person name="Lapidus A."/>
            <person name="Barry K."/>
            <person name="Glavina del Rio T."/>
            <person name="Dalin E."/>
            <person name="Tice H."/>
            <person name="Pitluck S."/>
            <person name="Thompson L.S."/>
            <person name="Brettin T."/>
            <person name="Bruce D."/>
            <person name="Detter J.C."/>
            <person name="Han C."/>
            <person name="Tapia R."/>
            <person name="Schmutz J."/>
            <person name="Larimer F."/>
            <person name="Land M."/>
            <person name="Hauser L."/>
            <person name="Kyrpides N."/>
            <person name="Mikhailova N."/>
            <person name="Bryant D.A."/>
            <person name="Hanada S."/>
            <person name="Tsukatani Y."/>
            <person name="Richardson P."/>
        </authorList>
    </citation>
    <scope>NUCLEOTIDE SEQUENCE [LARGE SCALE GENOMIC DNA]</scope>
    <source>
        <strain evidence="13">DSM 13941 / HLO8</strain>
    </source>
</reference>
<dbReference type="Gene3D" id="3.10.520.10">
    <property type="entry name" value="ApbE-like domains"/>
    <property type="match status" value="1"/>
</dbReference>
<protein>
    <recommendedName>
        <fullName evidence="2 10">FAD:protein FMN transferase</fullName>
        <ecNumber evidence="1 10">2.7.1.180</ecNumber>
    </recommendedName>
    <alternativeName>
        <fullName evidence="8 10">Flavin transferase</fullName>
    </alternativeName>
</protein>
<evidence type="ECO:0000256" key="1">
    <source>
        <dbReference type="ARBA" id="ARBA00011955"/>
    </source>
</evidence>
<evidence type="ECO:0000256" key="2">
    <source>
        <dbReference type="ARBA" id="ARBA00016337"/>
    </source>
</evidence>
<keyword evidence="13" id="KW-1185">Reference proteome</keyword>
<keyword evidence="4 10" id="KW-0808">Transferase</keyword>
<dbReference type="PANTHER" id="PTHR30040:SF2">
    <property type="entry name" value="FAD:PROTEIN FMN TRANSFERASE"/>
    <property type="match status" value="1"/>
</dbReference>
<dbReference type="InterPro" id="IPR024932">
    <property type="entry name" value="ApbE"/>
</dbReference>
<keyword evidence="3 10" id="KW-0285">Flavoprotein</keyword>
<evidence type="ECO:0000256" key="6">
    <source>
        <dbReference type="ARBA" id="ARBA00022827"/>
    </source>
</evidence>
<comment type="cofactor">
    <cofactor evidence="11">
        <name>Mg(2+)</name>
        <dbReference type="ChEBI" id="CHEBI:18420"/>
    </cofactor>
    <cofactor evidence="11">
        <name>Mn(2+)</name>
        <dbReference type="ChEBI" id="CHEBI:29035"/>
    </cofactor>
    <text evidence="11">Magnesium. Can also use manganese.</text>
</comment>
<dbReference type="SUPFAM" id="SSF143631">
    <property type="entry name" value="ApbE-like"/>
    <property type="match status" value="1"/>
</dbReference>
<dbReference type="GO" id="GO:0016740">
    <property type="term" value="F:transferase activity"/>
    <property type="evidence" value="ECO:0007669"/>
    <property type="project" value="UniProtKB-UniRule"/>
</dbReference>
<organism evidence="12 13">
    <name type="scientific">Roseiflexus castenholzii (strain DSM 13941 / HLO8)</name>
    <dbReference type="NCBI Taxonomy" id="383372"/>
    <lineage>
        <taxon>Bacteria</taxon>
        <taxon>Bacillati</taxon>
        <taxon>Chloroflexota</taxon>
        <taxon>Chloroflexia</taxon>
        <taxon>Chloroflexales</taxon>
        <taxon>Roseiflexineae</taxon>
        <taxon>Roseiflexaceae</taxon>
        <taxon>Roseiflexus</taxon>
    </lineage>
</organism>
<keyword evidence="7 10" id="KW-0460">Magnesium</keyword>
<evidence type="ECO:0000256" key="9">
    <source>
        <dbReference type="ARBA" id="ARBA00048540"/>
    </source>
</evidence>
<proteinExistence type="inferred from homology"/>
<feature type="binding site" evidence="11">
    <location>
        <position position="137"/>
    </location>
    <ligand>
        <name>Mg(2+)</name>
        <dbReference type="ChEBI" id="CHEBI:18420"/>
    </ligand>
</feature>
<evidence type="ECO:0000313" key="13">
    <source>
        <dbReference type="Proteomes" id="UP000000263"/>
    </source>
</evidence>
<dbReference type="AlphaFoldDB" id="A7NFX5"/>
<comment type="similarity">
    <text evidence="10">Belongs to the ApbE family.</text>
</comment>